<keyword evidence="1" id="KW-0472">Membrane</keyword>
<feature type="transmembrane region" description="Helical" evidence="1">
    <location>
        <begin position="102"/>
        <end position="126"/>
    </location>
</feature>
<reference evidence="2" key="1">
    <citation type="submission" date="2023-10" db="EMBL/GenBank/DDBJ databases">
        <title>Genome assembly of Pristionchus species.</title>
        <authorList>
            <person name="Yoshida K."/>
            <person name="Sommer R.J."/>
        </authorList>
    </citation>
    <scope>NUCLEOTIDE SEQUENCE</scope>
    <source>
        <strain evidence="2">RS0144</strain>
    </source>
</reference>
<accession>A0AAV5TB41</accession>
<comment type="caution">
    <text evidence="2">The sequence shown here is derived from an EMBL/GenBank/DDBJ whole genome shotgun (WGS) entry which is preliminary data.</text>
</comment>
<organism evidence="2 3">
    <name type="scientific">Pristionchus entomophagus</name>
    <dbReference type="NCBI Taxonomy" id="358040"/>
    <lineage>
        <taxon>Eukaryota</taxon>
        <taxon>Metazoa</taxon>
        <taxon>Ecdysozoa</taxon>
        <taxon>Nematoda</taxon>
        <taxon>Chromadorea</taxon>
        <taxon>Rhabditida</taxon>
        <taxon>Rhabditina</taxon>
        <taxon>Diplogasteromorpha</taxon>
        <taxon>Diplogasteroidea</taxon>
        <taxon>Neodiplogasteridae</taxon>
        <taxon>Pristionchus</taxon>
    </lineage>
</organism>
<dbReference type="AlphaFoldDB" id="A0AAV5TB41"/>
<gene>
    <name evidence="2" type="ORF">PENTCL1PPCAC_14555</name>
</gene>
<feature type="transmembrane region" description="Helical" evidence="1">
    <location>
        <begin position="38"/>
        <end position="60"/>
    </location>
</feature>
<feature type="non-terminal residue" evidence="2">
    <location>
        <position position="1"/>
    </location>
</feature>
<feature type="transmembrane region" description="Helical" evidence="1">
    <location>
        <begin position="72"/>
        <end position="95"/>
    </location>
</feature>
<dbReference type="EMBL" id="BTSX01000004">
    <property type="protein sequence ID" value="GMS92380.1"/>
    <property type="molecule type" value="Genomic_DNA"/>
</dbReference>
<proteinExistence type="predicted"/>
<protein>
    <submittedName>
        <fullName evidence="2">Uncharacterized protein</fullName>
    </submittedName>
</protein>
<keyword evidence="1" id="KW-1133">Transmembrane helix</keyword>
<keyword evidence="3" id="KW-1185">Reference proteome</keyword>
<evidence type="ECO:0000313" key="3">
    <source>
        <dbReference type="Proteomes" id="UP001432027"/>
    </source>
</evidence>
<feature type="transmembrane region" description="Helical" evidence="1">
    <location>
        <begin position="176"/>
        <end position="201"/>
    </location>
</feature>
<sequence length="275" mass="30608">VVIRGLRAFSLRFQPSRPVVSTLRHFTMTAQPSQERRICGIPVVLTSFIFILITTILSVLESFIFADCGSALALIVQCLSLITTIAGVVAFFNAVLRRSARVMMIVLFATFYGLLQSIMIILSAVVTSTGSESCISNKVRSWNTTCADDATLTCDVFNDHVKNMHGGNLDEVIVEFSIFVGIYALILFFIYTVSYVSHYAVVKSLIATKRLEEAAQHQVEAQTTVDCCPPKYNDILDFIPPLPSYDHCERIKVEGQSIQPPPYETHLAETNNEFH</sequence>
<name>A0AAV5TB41_9BILA</name>
<evidence type="ECO:0000313" key="2">
    <source>
        <dbReference type="EMBL" id="GMS92380.1"/>
    </source>
</evidence>
<evidence type="ECO:0000256" key="1">
    <source>
        <dbReference type="SAM" id="Phobius"/>
    </source>
</evidence>
<dbReference type="Proteomes" id="UP001432027">
    <property type="component" value="Unassembled WGS sequence"/>
</dbReference>
<keyword evidence="1" id="KW-0812">Transmembrane</keyword>